<dbReference type="Proteomes" id="UP000269396">
    <property type="component" value="Unassembled WGS sequence"/>
</dbReference>
<keyword evidence="3" id="KW-1185">Reference proteome</keyword>
<gene>
    <name evidence="2" type="ORF">SMTD_LOCUS21051</name>
</gene>
<evidence type="ECO:0000313" key="3">
    <source>
        <dbReference type="Proteomes" id="UP000269396"/>
    </source>
</evidence>
<evidence type="ECO:0000313" key="2">
    <source>
        <dbReference type="EMBL" id="VDP83997.1"/>
    </source>
</evidence>
<sequence>MPSPPPTVSSTTSPSDLELLLLVLPFSSRPAWHGGTYVPANIVRSGHHDRQARPPRHGYSCDESRNGGRCAVGSNISSRGVGGGSYAQMYGQATPYTSNGRGVPLCDSYVTDPYQMASISQQMGGMILFEPGLSAASQQNFVFQVRDCTIVAIIIFIPYPQ</sequence>
<proteinExistence type="predicted"/>
<feature type="region of interest" description="Disordered" evidence="1">
    <location>
        <begin position="44"/>
        <end position="64"/>
    </location>
</feature>
<accession>A0A183Q365</accession>
<protein>
    <submittedName>
        <fullName evidence="2">Uncharacterized protein</fullName>
    </submittedName>
</protein>
<dbReference type="AlphaFoldDB" id="A0A183Q365"/>
<evidence type="ECO:0000256" key="1">
    <source>
        <dbReference type="SAM" id="MobiDB-lite"/>
    </source>
</evidence>
<organism evidence="2 3">
    <name type="scientific">Schistosoma mattheei</name>
    <dbReference type="NCBI Taxonomy" id="31246"/>
    <lineage>
        <taxon>Eukaryota</taxon>
        <taxon>Metazoa</taxon>
        <taxon>Spiralia</taxon>
        <taxon>Lophotrochozoa</taxon>
        <taxon>Platyhelminthes</taxon>
        <taxon>Trematoda</taxon>
        <taxon>Digenea</taxon>
        <taxon>Strigeidida</taxon>
        <taxon>Schistosomatoidea</taxon>
        <taxon>Schistosomatidae</taxon>
        <taxon>Schistosoma</taxon>
    </lineage>
</organism>
<name>A0A183Q365_9TREM</name>
<dbReference type="STRING" id="31246.A0A183Q365"/>
<dbReference type="EMBL" id="UZAL01046119">
    <property type="protein sequence ID" value="VDP83997.1"/>
    <property type="molecule type" value="Genomic_DNA"/>
</dbReference>
<reference evidence="2 3" key="1">
    <citation type="submission" date="2018-11" db="EMBL/GenBank/DDBJ databases">
        <authorList>
            <consortium name="Pathogen Informatics"/>
        </authorList>
    </citation>
    <scope>NUCLEOTIDE SEQUENCE [LARGE SCALE GENOMIC DNA]</scope>
    <source>
        <strain>Denwood</strain>
        <strain evidence="3">Zambia</strain>
    </source>
</reference>